<dbReference type="Pfam" id="PF00560">
    <property type="entry name" value="LRR_1"/>
    <property type="match status" value="3"/>
</dbReference>
<keyword evidence="6" id="KW-0675">Receptor</keyword>
<proteinExistence type="predicted"/>
<sequence>MASLDLSQTTLGGLGGGPIPEGIENMTSLVHLDLSENNFNTSSIPSWFYKLHLLAFLDLTDNALGVTVSSHITNLTSMIMLDLSGNHLEGKLPTSVGAQLCNLKEIHLQYNNWNQSISQVLDSLSGCVSSNLEVLDIAFGQIYGQLTDQIGQFNALQLLDLAHNNLSGCIPKCVSNFSFMVARDDYFVYTLNVTASSFKEDAILVMKGREFEYSGHLDLVTSIDLSGTQLQSFEASSYIWNSLCSPPLTQNCSGDDVNPTVENKTSNGDEDNDDNELSWFYLGMGMGFAIGFWGVCGCIFFNRTWRHNYFWFLDRMKDNIYVASSLKVLIVSMLVPER</sequence>
<evidence type="ECO:0000256" key="8">
    <source>
        <dbReference type="SAM" id="Phobius"/>
    </source>
</evidence>
<keyword evidence="7" id="KW-0325">Glycoprotein</keyword>
<gene>
    <name evidence="9" type="ORF">FEM48_Zijuj03G0154700</name>
</gene>
<evidence type="ECO:0000313" key="10">
    <source>
        <dbReference type="Proteomes" id="UP000813462"/>
    </source>
</evidence>
<accession>A0A978VR42</accession>
<comment type="subcellular location">
    <subcellularLocation>
        <location evidence="1">Membrane</location>
        <topology evidence="1">Single-pass type I membrane protein</topology>
    </subcellularLocation>
</comment>
<dbReference type="InterPro" id="IPR046956">
    <property type="entry name" value="RLP23-like"/>
</dbReference>
<reference evidence="9" key="1">
    <citation type="journal article" date="2021" name="Front. Plant Sci.">
        <title>Chromosome-Scale Genome Assembly for Chinese Sour Jujube and Insights Into Its Genome Evolution and Domestication Signature.</title>
        <authorList>
            <person name="Shen L.-Y."/>
            <person name="Luo H."/>
            <person name="Wang X.-L."/>
            <person name="Wang X.-M."/>
            <person name="Qiu X.-J."/>
            <person name="Liu H."/>
            <person name="Zhou S.-S."/>
            <person name="Jia K.-H."/>
            <person name="Nie S."/>
            <person name="Bao Y.-T."/>
            <person name="Zhang R.-G."/>
            <person name="Yun Q.-Z."/>
            <person name="Chai Y.-H."/>
            <person name="Lu J.-Y."/>
            <person name="Li Y."/>
            <person name="Zhao S.-W."/>
            <person name="Mao J.-F."/>
            <person name="Jia S.-G."/>
            <person name="Mao Y.-M."/>
        </authorList>
    </citation>
    <scope>NUCLEOTIDE SEQUENCE</scope>
    <source>
        <strain evidence="9">AT0</strain>
        <tissue evidence="9">Leaf</tissue>
    </source>
</reference>
<evidence type="ECO:0000313" key="9">
    <source>
        <dbReference type="EMBL" id="KAH7538017.1"/>
    </source>
</evidence>
<dbReference type="PANTHER" id="PTHR48063:SF98">
    <property type="entry name" value="LRR RECEPTOR-LIKE SERINE_THREONINE-PROTEIN KINASE FLS2"/>
    <property type="match status" value="1"/>
</dbReference>
<evidence type="ECO:0000256" key="1">
    <source>
        <dbReference type="ARBA" id="ARBA00004479"/>
    </source>
</evidence>
<evidence type="ECO:0008006" key="11">
    <source>
        <dbReference type="Google" id="ProtNLM"/>
    </source>
</evidence>
<dbReference type="InterPro" id="IPR032675">
    <property type="entry name" value="LRR_dom_sf"/>
</dbReference>
<evidence type="ECO:0000256" key="7">
    <source>
        <dbReference type="ARBA" id="ARBA00023180"/>
    </source>
</evidence>
<evidence type="ECO:0000256" key="3">
    <source>
        <dbReference type="ARBA" id="ARBA00022729"/>
    </source>
</evidence>
<dbReference type="PANTHER" id="PTHR48063">
    <property type="entry name" value="LRR RECEPTOR-LIKE KINASE"/>
    <property type="match status" value="1"/>
</dbReference>
<keyword evidence="5 8" id="KW-0472">Membrane</keyword>
<evidence type="ECO:0000256" key="6">
    <source>
        <dbReference type="ARBA" id="ARBA00023170"/>
    </source>
</evidence>
<feature type="transmembrane region" description="Helical" evidence="8">
    <location>
        <begin position="279"/>
        <end position="300"/>
    </location>
</feature>
<organism evidence="9 10">
    <name type="scientific">Ziziphus jujuba var. spinosa</name>
    <dbReference type="NCBI Taxonomy" id="714518"/>
    <lineage>
        <taxon>Eukaryota</taxon>
        <taxon>Viridiplantae</taxon>
        <taxon>Streptophyta</taxon>
        <taxon>Embryophyta</taxon>
        <taxon>Tracheophyta</taxon>
        <taxon>Spermatophyta</taxon>
        <taxon>Magnoliopsida</taxon>
        <taxon>eudicotyledons</taxon>
        <taxon>Gunneridae</taxon>
        <taxon>Pentapetalae</taxon>
        <taxon>rosids</taxon>
        <taxon>fabids</taxon>
        <taxon>Rosales</taxon>
        <taxon>Rhamnaceae</taxon>
        <taxon>Paliureae</taxon>
        <taxon>Ziziphus</taxon>
    </lineage>
</organism>
<dbReference type="SUPFAM" id="SSF52058">
    <property type="entry name" value="L domain-like"/>
    <property type="match status" value="1"/>
</dbReference>
<keyword evidence="4 8" id="KW-1133">Transmembrane helix</keyword>
<dbReference type="Gene3D" id="3.80.10.10">
    <property type="entry name" value="Ribonuclease Inhibitor"/>
    <property type="match status" value="1"/>
</dbReference>
<comment type="caution">
    <text evidence="9">The sequence shown here is derived from an EMBL/GenBank/DDBJ whole genome shotgun (WGS) entry which is preliminary data.</text>
</comment>
<dbReference type="AlphaFoldDB" id="A0A978VR42"/>
<dbReference type="Proteomes" id="UP000813462">
    <property type="component" value="Unassembled WGS sequence"/>
</dbReference>
<dbReference type="GO" id="GO:0016020">
    <property type="term" value="C:membrane"/>
    <property type="evidence" value="ECO:0007669"/>
    <property type="project" value="UniProtKB-SubCell"/>
</dbReference>
<evidence type="ECO:0000256" key="2">
    <source>
        <dbReference type="ARBA" id="ARBA00022692"/>
    </source>
</evidence>
<protein>
    <recommendedName>
        <fullName evidence="11">Receptor-like protein EIX2</fullName>
    </recommendedName>
</protein>
<evidence type="ECO:0000256" key="5">
    <source>
        <dbReference type="ARBA" id="ARBA00023136"/>
    </source>
</evidence>
<evidence type="ECO:0000256" key="4">
    <source>
        <dbReference type="ARBA" id="ARBA00022989"/>
    </source>
</evidence>
<keyword evidence="2 8" id="KW-0812">Transmembrane</keyword>
<keyword evidence="3" id="KW-0732">Signal</keyword>
<dbReference type="InterPro" id="IPR001611">
    <property type="entry name" value="Leu-rich_rpt"/>
</dbReference>
<name>A0A978VR42_ZIZJJ</name>
<dbReference type="EMBL" id="JAEACU010000003">
    <property type="protein sequence ID" value="KAH7538017.1"/>
    <property type="molecule type" value="Genomic_DNA"/>
</dbReference>